<dbReference type="InterPro" id="IPR054542">
    <property type="entry name" value="Cys_met_metab_PP"/>
</dbReference>
<evidence type="ECO:0000313" key="7">
    <source>
        <dbReference type="Proteomes" id="UP000196655"/>
    </source>
</evidence>
<dbReference type="STRING" id="1122125.GCA_000423185_03307"/>
<proteinExistence type="inferred from homology"/>
<dbReference type="GO" id="GO:0004123">
    <property type="term" value="F:cystathionine gamma-lyase activity"/>
    <property type="evidence" value="ECO:0007669"/>
    <property type="project" value="TreeGrafter"/>
</dbReference>
<comment type="caution">
    <text evidence="6">The sequence shown here is derived from an EMBL/GenBank/DDBJ whole genome shotgun (WGS) entry which is preliminary data.</text>
</comment>
<dbReference type="GO" id="GO:0005737">
    <property type="term" value="C:cytoplasm"/>
    <property type="evidence" value="ECO:0007669"/>
    <property type="project" value="TreeGrafter"/>
</dbReference>
<keyword evidence="3 4" id="KW-0663">Pyridoxal phosphate</keyword>
<evidence type="ECO:0000256" key="1">
    <source>
        <dbReference type="ARBA" id="ARBA00001933"/>
    </source>
</evidence>
<comment type="similarity">
    <text evidence="2 5">Belongs to the trans-sulfuration enzymes family.</text>
</comment>
<dbReference type="GO" id="GO:0030170">
    <property type="term" value="F:pyridoxal phosphate binding"/>
    <property type="evidence" value="ECO:0007669"/>
    <property type="project" value="InterPro"/>
</dbReference>
<comment type="cofactor">
    <cofactor evidence="1 5">
        <name>pyridoxal 5'-phosphate</name>
        <dbReference type="ChEBI" id="CHEBI:597326"/>
    </cofactor>
</comment>
<dbReference type="PANTHER" id="PTHR11808:SF15">
    <property type="entry name" value="CYSTATHIONINE GAMMA-LYASE"/>
    <property type="match status" value="1"/>
</dbReference>
<dbReference type="SUPFAM" id="SSF53383">
    <property type="entry name" value="PLP-dependent transferases"/>
    <property type="match status" value="1"/>
</dbReference>
<accession>A0A211ZR84</accession>
<gene>
    <name evidence="6" type="ORF">BWR60_08450</name>
</gene>
<protein>
    <submittedName>
        <fullName evidence="6">Cystathionine gamma-synthase</fullName>
    </submittedName>
</protein>
<dbReference type="OrthoDB" id="9790858at2"/>
<dbReference type="Pfam" id="PF01053">
    <property type="entry name" value="Cys_Met_Meta_PP"/>
    <property type="match status" value="1"/>
</dbReference>
<sequence length="381" mass="40070">MVDRPPCRPETLAARLDGYLCGDTGAIVPPIHPSSTYARDAAYAQVGGRGYSRDDNPTYLQAEALLARLEGGSAAMLFASGMAAIAALFQALAPGDHVICSRDMYFGTGKLLRELLIPWGLACDLVDTTDLDALRAAIRPGVTRLVYVETPANPVWSVTDIAAAAAIAHQAGALLAVDNTSASPALCRPIAHGADLVVHSATKYLNGHSDVVAGAMVAAADGPLWQRIGRIRFLAGPVLGPFEAWLLLRGMRTLFVRVRAASASAQRIAERFDGHPAVAQICYPGLPGFPGHAVAARQMEGGFGGMLSLRLAGGRQAALRAISRVGIFIRATSLGGVESLIEHRATIEKEDGTVPDDLLRLSIGIEAVEDLIADLEQALAE</sequence>
<dbReference type="PANTHER" id="PTHR11808">
    <property type="entry name" value="TRANS-SULFURATION ENZYME FAMILY MEMBER"/>
    <property type="match status" value="1"/>
</dbReference>
<feature type="modified residue" description="N6-(pyridoxal phosphate)lysine" evidence="4">
    <location>
        <position position="203"/>
    </location>
</feature>
<name>A0A211ZR84_9PROT</name>
<evidence type="ECO:0000313" key="6">
    <source>
        <dbReference type="EMBL" id="OWJ67704.1"/>
    </source>
</evidence>
<dbReference type="InterPro" id="IPR000277">
    <property type="entry name" value="Cys/Met-Metab_PyrdxlP-dep_enz"/>
</dbReference>
<dbReference type="GO" id="GO:0019343">
    <property type="term" value="P:cysteine biosynthetic process via cystathionine"/>
    <property type="evidence" value="ECO:0007669"/>
    <property type="project" value="TreeGrafter"/>
</dbReference>
<dbReference type="EMBL" id="NHON01000011">
    <property type="protein sequence ID" value="OWJ67704.1"/>
    <property type="molecule type" value="Genomic_DNA"/>
</dbReference>
<dbReference type="FunFam" id="3.40.640.10:FF:000046">
    <property type="entry name" value="Cystathionine gamma-lyase"/>
    <property type="match status" value="1"/>
</dbReference>
<evidence type="ECO:0000256" key="4">
    <source>
        <dbReference type="PIRSR" id="PIRSR001434-2"/>
    </source>
</evidence>
<keyword evidence="7" id="KW-1185">Reference proteome</keyword>
<dbReference type="CDD" id="cd00614">
    <property type="entry name" value="CGS_like"/>
    <property type="match status" value="1"/>
</dbReference>
<dbReference type="InterPro" id="IPR015424">
    <property type="entry name" value="PyrdxlP-dep_Trfase"/>
</dbReference>
<dbReference type="PIRSF" id="PIRSF001434">
    <property type="entry name" value="CGS"/>
    <property type="match status" value="1"/>
</dbReference>
<evidence type="ECO:0000256" key="3">
    <source>
        <dbReference type="ARBA" id="ARBA00022898"/>
    </source>
</evidence>
<dbReference type="InterPro" id="IPR015421">
    <property type="entry name" value="PyrdxlP-dep_Trfase_major"/>
</dbReference>
<reference evidence="7" key="1">
    <citation type="submission" date="2017-05" db="EMBL/GenBank/DDBJ databases">
        <authorList>
            <person name="Macchi M."/>
            <person name="Festa S."/>
            <person name="Coppotelli B.M."/>
            <person name="Morelli I.S."/>
        </authorList>
    </citation>
    <scope>NUCLEOTIDE SEQUENCE [LARGE SCALE GENOMIC DNA]</scope>
    <source>
        <strain evidence="7">I</strain>
    </source>
</reference>
<dbReference type="AlphaFoldDB" id="A0A211ZR84"/>
<evidence type="ECO:0000256" key="5">
    <source>
        <dbReference type="RuleBase" id="RU362118"/>
    </source>
</evidence>
<dbReference type="Gene3D" id="3.40.640.10">
    <property type="entry name" value="Type I PLP-dependent aspartate aminotransferase-like (Major domain)"/>
    <property type="match status" value="1"/>
</dbReference>
<dbReference type="RefSeq" id="WP_088150560.1">
    <property type="nucleotide sequence ID" value="NZ_NHON01000011.1"/>
</dbReference>
<dbReference type="PROSITE" id="PS00868">
    <property type="entry name" value="CYS_MET_METAB_PP"/>
    <property type="match status" value="1"/>
</dbReference>
<dbReference type="Gene3D" id="3.90.1150.10">
    <property type="entry name" value="Aspartate Aminotransferase, domain 1"/>
    <property type="match status" value="1"/>
</dbReference>
<organism evidence="6 7">
    <name type="scientific">Inquilinus limosus</name>
    <dbReference type="NCBI Taxonomy" id="171674"/>
    <lineage>
        <taxon>Bacteria</taxon>
        <taxon>Pseudomonadati</taxon>
        <taxon>Pseudomonadota</taxon>
        <taxon>Alphaproteobacteria</taxon>
        <taxon>Rhodospirillales</taxon>
        <taxon>Rhodospirillaceae</taxon>
        <taxon>Inquilinus</taxon>
    </lineage>
</organism>
<dbReference type="Proteomes" id="UP000196655">
    <property type="component" value="Unassembled WGS sequence"/>
</dbReference>
<evidence type="ECO:0000256" key="2">
    <source>
        <dbReference type="ARBA" id="ARBA00009077"/>
    </source>
</evidence>
<dbReference type="GO" id="GO:0019346">
    <property type="term" value="P:transsulfuration"/>
    <property type="evidence" value="ECO:0007669"/>
    <property type="project" value="InterPro"/>
</dbReference>
<dbReference type="InterPro" id="IPR015422">
    <property type="entry name" value="PyrdxlP-dep_Trfase_small"/>
</dbReference>